<gene>
    <name evidence="6" type="ORF">ABID41_003674</name>
</gene>
<dbReference type="InterPro" id="IPR029016">
    <property type="entry name" value="GAF-like_dom_sf"/>
</dbReference>
<dbReference type="PANTHER" id="PTHR30136:SF24">
    <property type="entry name" value="HTH-TYPE TRANSCRIPTIONAL REPRESSOR ALLR"/>
    <property type="match status" value="1"/>
</dbReference>
<dbReference type="Gene3D" id="3.30.450.40">
    <property type="match status" value="1"/>
</dbReference>
<dbReference type="EMBL" id="JBEPLU010000003">
    <property type="protein sequence ID" value="MET3528535.1"/>
    <property type="molecule type" value="Genomic_DNA"/>
</dbReference>
<evidence type="ECO:0000256" key="3">
    <source>
        <dbReference type="ARBA" id="ARBA00023163"/>
    </source>
</evidence>
<dbReference type="SUPFAM" id="SSF46785">
    <property type="entry name" value="Winged helix' DNA-binding domain"/>
    <property type="match status" value="1"/>
</dbReference>
<sequence>MDRAVARSFQLLETLVRAGDGVRLSDLAAETGLQKSTAHRILGTLNALGYVEQDGSSRYRATLKAWELGAAVAAKHPIRRAAAGFMQGLHRTTGETVSLTVLSGDDVVYLEKLIAPRPVRFLTRVGSRVPAVLTASGKAILAARPDSAERVARAVTPRPLNVPAVLAELDEARRRGYALSGYSPGVTSIGAAVVTGGAPIEAALSVSAPAERVTDKRRDAIVEALLETTARMAESMDRP</sequence>
<dbReference type="InterPro" id="IPR036388">
    <property type="entry name" value="WH-like_DNA-bd_sf"/>
</dbReference>
<keyword evidence="3" id="KW-0804">Transcription</keyword>
<dbReference type="InterPro" id="IPR014757">
    <property type="entry name" value="Tscrpt_reg_IclR_C"/>
</dbReference>
<proteinExistence type="predicted"/>
<evidence type="ECO:0000256" key="2">
    <source>
        <dbReference type="ARBA" id="ARBA00023125"/>
    </source>
</evidence>
<dbReference type="Gene3D" id="1.10.10.10">
    <property type="entry name" value="Winged helix-like DNA-binding domain superfamily/Winged helix DNA-binding domain"/>
    <property type="match status" value="1"/>
</dbReference>
<evidence type="ECO:0000313" key="6">
    <source>
        <dbReference type="EMBL" id="MET3528535.1"/>
    </source>
</evidence>
<dbReference type="SUPFAM" id="SSF55781">
    <property type="entry name" value="GAF domain-like"/>
    <property type="match status" value="1"/>
</dbReference>
<dbReference type="InterPro" id="IPR005471">
    <property type="entry name" value="Tscrpt_reg_IclR_N"/>
</dbReference>
<dbReference type="PROSITE" id="PS51078">
    <property type="entry name" value="ICLR_ED"/>
    <property type="match status" value="1"/>
</dbReference>
<evidence type="ECO:0000313" key="7">
    <source>
        <dbReference type="Proteomes" id="UP001549110"/>
    </source>
</evidence>
<dbReference type="InterPro" id="IPR050707">
    <property type="entry name" value="HTH_MetabolicPath_Reg"/>
</dbReference>
<feature type="domain" description="HTH iclR-type" evidence="4">
    <location>
        <begin position="2"/>
        <end position="70"/>
    </location>
</feature>
<evidence type="ECO:0000259" key="5">
    <source>
        <dbReference type="PROSITE" id="PS51078"/>
    </source>
</evidence>
<reference evidence="6 7" key="1">
    <citation type="submission" date="2024-06" db="EMBL/GenBank/DDBJ databases">
        <title>Genomic Encyclopedia of Type Strains, Phase IV (KMG-IV): sequencing the most valuable type-strain genomes for metagenomic binning, comparative biology and taxonomic classification.</title>
        <authorList>
            <person name="Goeker M."/>
        </authorList>
    </citation>
    <scope>NUCLEOTIDE SEQUENCE [LARGE SCALE GENOMIC DNA]</scope>
    <source>
        <strain evidence="6 7">DSM 17809</strain>
    </source>
</reference>
<dbReference type="Pfam" id="PF01614">
    <property type="entry name" value="IclR_C"/>
    <property type="match status" value="1"/>
</dbReference>
<dbReference type="InterPro" id="IPR036390">
    <property type="entry name" value="WH_DNA-bd_sf"/>
</dbReference>
<comment type="caution">
    <text evidence="6">The sequence shown here is derived from an EMBL/GenBank/DDBJ whole genome shotgun (WGS) entry which is preliminary data.</text>
</comment>
<evidence type="ECO:0000259" key="4">
    <source>
        <dbReference type="PROSITE" id="PS51077"/>
    </source>
</evidence>
<keyword evidence="7" id="KW-1185">Reference proteome</keyword>
<accession>A0ABV2EN87</accession>
<organism evidence="6 7">
    <name type="scientific">Phenylobacterium koreense</name>
    <dbReference type="NCBI Taxonomy" id="266125"/>
    <lineage>
        <taxon>Bacteria</taxon>
        <taxon>Pseudomonadati</taxon>
        <taxon>Pseudomonadota</taxon>
        <taxon>Alphaproteobacteria</taxon>
        <taxon>Caulobacterales</taxon>
        <taxon>Caulobacteraceae</taxon>
        <taxon>Phenylobacterium</taxon>
    </lineage>
</organism>
<keyword evidence="2" id="KW-0238">DNA-binding</keyword>
<keyword evidence="1" id="KW-0805">Transcription regulation</keyword>
<feature type="domain" description="IclR-ED" evidence="5">
    <location>
        <begin position="64"/>
        <end position="238"/>
    </location>
</feature>
<name>A0ABV2EN87_9CAUL</name>
<dbReference type="PANTHER" id="PTHR30136">
    <property type="entry name" value="HELIX-TURN-HELIX TRANSCRIPTIONAL REGULATOR, ICLR FAMILY"/>
    <property type="match status" value="1"/>
</dbReference>
<dbReference type="RefSeq" id="WP_354298404.1">
    <property type="nucleotide sequence ID" value="NZ_JBEPLU010000003.1"/>
</dbReference>
<dbReference type="Proteomes" id="UP001549110">
    <property type="component" value="Unassembled WGS sequence"/>
</dbReference>
<dbReference type="PROSITE" id="PS51077">
    <property type="entry name" value="HTH_ICLR"/>
    <property type="match status" value="1"/>
</dbReference>
<evidence type="ECO:0000256" key="1">
    <source>
        <dbReference type="ARBA" id="ARBA00023015"/>
    </source>
</evidence>
<dbReference type="Pfam" id="PF09339">
    <property type="entry name" value="HTH_IclR"/>
    <property type="match status" value="1"/>
</dbReference>
<dbReference type="SMART" id="SM00346">
    <property type="entry name" value="HTH_ICLR"/>
    <property type="match status" value="1"/>
</dbReference>
<protein>
    <submittedName>
        <fullName evidence="6">IclR family acetate operon transcriptional repressor</fullName>
    </submittedName>
</protein>